<accession>A0A147BJA4</accession>
<feature type="non-terminal residue" evidence="1">
    <location>
        <position position="89"/>
    </location>
</feature>
<proteinExistence type="predicted"/>
<evidence type="ECO:0000313" key="1">
    <source>
        <dbReference type="EMBL" id="JAR90869.1"/>
    </source>
</evidence>
<organism evidence="1">
    <name type="scientific">Ixodes ricinus</name>
    <name type="common">Common tick</name>
    <name type="synonym">Acarus ricinus</name>
    <dbReference type="NCBI Taxonomy" id="34613"/>
    <lineage>
        <taxon>Eukaryota</taxon>
        <taxon>Metazoa</taxon>
        <taxon>Ecdysozoa</taxon>
        <taxon>Arthropoda</taxon>
        <taxon>Chelicerata</taxon>
        <taxon>Arachnida</taxon>
        <taxon>Acari</taxon>
        <taxon>Parasitiformes</taxon>
        <taxon>Ixodida</taxon>
        <taxon>Ixodoidea</taxon>
        <taxon>Ixodidae</taxon>
        <taxon>Ixodinae</taxon>
        <taxon>Ixodes</taxon>
    </lineage>
</organism>
<dbReference type="AlphaFoldDB" id="A0A147BJA4"/>
<feature type="non-terminal residue" evidence="1">
    <location>
        <position position="1"/>
    </location>
</feature>
<name>A0A147BJA4_IXORI</name>
<dbReference type="EMBL" id="GEGO01004535">
    <property type="protein sequence ID" value="JAR90869.1"/>
    <property type="molecule type" value="Transcribed_RNA"/>
</dbReference>
<evidence type="ECO:0008006" key="2">
    <source>
        <dbReference type="Google" id="ProtNLM"/>
    </source>
</evidence>
<protein>
    <recommendedName>
        <fullName evidence="2">Tick transposon</fullName>
    </recommendedName>
</protein>
<sequence length="89" mass="10179">VFFLTCVVSSKQGTQSFAVVSDDTTHDTAHALLATEAIEEYVYEHYPVFSEILFVSDVEAAHFKDYFQIHKLSRKRYSSARWIFSATGH</sequence>
<reference evidence="1" key="1">
    <citation type="journal article" date="2018" name="PLoS Negl. Trop. Dis.">
        <title>Sialome diversity of ticks revealed by RNAseq of single tick salivary glands.</title>
        <authorList>
            <person name="Perner J."/>
            <person name="Kropackova S."/>
            <person name="Kopacek P."/>
            <person name="Ribeiro J.M."/>
        </authorList>
    </citation>
    <scope>NUCLEOTIDE SEQUENCE</scope>
    <source>
        <strain evidence="1">Siblings of single egg batch collected in Ceske Budejovice</strain>
        <tissue evidence="1">Salivary glands</tissue>
    </source>
</reference>